<evidence type="ECO:0000256" key="3">
    <source>
        <dbReference type="ARBA" id="ARBA00005072"/>
    </source>
</evidence>
<dbReference type="GO" id="GO:0046394">
    <property type="term" value="P:carboxylic acid biosynthetic process"/>
    <property type="evidence" value="ECO:0007669"/>
    <property type="project" value="UniProtKB-ARBA"/>
</dbReference>
<organism evidence="9 10">
    <name type="scientific">Candidatus Pseudobacter hemicellulosilyticus</name>
    <dbReference type="NCBI Taxonomy" id="3121375"/>
    <lineage>
        <taxon>Bacteria</taxon>
        <taxon>Pseudomonadati</taxon>
        <taxon>Bacteroidota</taxon>
        <taxon>Chitinophagia</taxon>
        <taxon>Chitinophagales</taxon>
        <taxon>Chitinophagaceae</taxon>
        <taxon>Pseudobacter</taxon>
    </lineage>
</organism>
<comment type="catalytic activity">
    <reaction evidence="6">
        <text>L-valine + 2-oxoglutarate = 3-methyl-2-oxobutanoate + L-glutamate</text>
        <dbReference type="Rhea" id="RHEA:24813"/>
        <dbReference type="ChEBI" id="CHEBI:11851"/>
        <dbReference type="ChEBI" id="CHEBI:16810"/>
        <dbReference type="ChEBI" id="CHEBI:29985"/>
        <dbReference type="ChEBI" id="CHEBI:57762"/>
        <dbReference type="EC" id="2.6.1.42"/>
    </reaction>
</comment>
<sequence>MGKYLSFNGRILEEQLPLVSASNRGLRYGDGLFETMKLIRGEIRLAPLHFDRLFRGLSLLRFDIPAFFSAESITADILRLCQKNKCTDAARIRLSVFRGNGGLYDAENLLPNLLIQAWPLEEHRMVLNSNGLRMDVYSLARKSCDVFAGLKTNNYLPSIMAALYAKEKRLNDCFLLNTWDRICDASIANVWWVRNGHIFTPPLSEGAVAGVMRQYLLQEAGRPGTGLFITEQPLQPDELEQADEVFLTNAISGIRWVQSYRQKDYGNQLATTLFNQFVQPLNHSRE</sequence>
<dbReference type="EMBL" id="CP119311">
    <property type="protein sequence ID" value="WEK35836.1"/>
    <property type="molecule type" value="Genomic_DNA"/>
</dbReference>
<keyword evidence="9" id="KW-0808">Transferase</keyword>
<reference evidence="9" key="1">
    <citation type="submission" date="2023-03" db="EMBL/GenBank/DDBJ databases">
        <title>Andean soil-derived lignocellulolytic bacterial consortium as a source of novel taxa and putative plastic-active enzymes.</title>
        <authorList>
            <person name="Diaz-Garcia L."/>
            <person name="Chuvochina M."/>
            <person name="Feuerriegel G."/>
            <person name="Bunk B."/>
            <person name="Sproer C."/>
            <person name="Streit W.R."/>
            <person name="Rodriguez L.M."/>
            <person name="Overmann J."/>
            <person name="Jimenez D.J."/>
        </authorList>
    </citation>
    <scope>NUCLEOTIDE SEQUENCE</scope>
    <source>
        <strain evidence="9">MAG 7</strain>
    </source>
</reference>
<dbReference type="GO" id="GO:0004084">
    <property type="term" value="F:branched-chain-amino-acid transaminase activity"/>
    <property type="evidence" value="ECO:0007669"/>
    <property type="project" value="UniProtKB-EC"/>
</dbReference>
<dbReference type="InterPro" id="IPR043131">
    <property type="entry name" value="BCAT-like_N"/>
</dbReference>
<dbReference type="Gene3D" id="3.30.470.10">
    <property type="match status" value="1"/>
</dbReference>
<evidence type="ECO:0000256" key="5">
    <source>
        <dbReference type="ARBA" id="ARBA00013053"/>
    </source>
</evidence>
<comment type="similarity">
    <text evidence="4">Belongs to the class-IV pyridoxal-phosphate-dependent aminotransferase family.</text>
</comment>
<evidence type="ECO:0000256" key="8">
    <source>
        <dbReference type="ARBA" id="ARBA00049229"/>
    </source>
</evidence>
<keyword evidence="9" id="KW-0032">Aminotransferase</keyword>
<dbReference type="InterPro" id="IPR043132">
    <property type="entry name" value="BCAT-like_C"/>
</dbReference>
<dbReference type="AlphaFoldDB" id="A0AAJ5WRT8"/>
<dbReference type="Pfam" id="PF01063">
    <property type="entry name" value="Aminotran_4"/>
    <property type="match status" value="1"/>
</dbReference>
<comment type="catalytic activity">
    <reaction evidence="8">
        <text>L-leucine + 2-oxoglutarate = 4-methyl-2-oxopentanoate + L-glutamate</text>
        <dbReference type="Rhea" id="RHEA:18321"/>
        <dbReference type="ChEBI" id="CHEBI:16810"/>
        <dbReference type="ChEBI" id="CHEBI:17865"/>
        <dbReference type="ChEBI" id="CHEBI:29985"/>
        <dbReference type="ChEBI" id="CHEBI:57427"/>
        <dbReference type="EC" id="2.6.1.42"/>
    </reaction>
</comment>
<dbReference type="Proteomes" id="UP001220610">
    <property type="component" value="Chromosome"/>
</dbReference>
<dbReference type="InterPro" id="IPR001544">
    <property type="entry name" value="Aminotrans_IV"/>
</dbReference>
<protein>
    <recommendedName>
        <fullName evidence="5">branched-chain-amino-acid transaminase</fullName>
        <ecNumber evidence="5">2.6.1.42</ecNumber>
    </recommendedName>
</protein>
<dbReference type="Gene3D" id="3.20.10.10">
    <property type="entry name" value="D-amino Acid Aminotransferase, subunit A, domain 2"/>
    <property type="match status" value="1"/>
</dbReference>
<comment type="catalytic activity">
    <reaction evidence="7">
        <text>L-isoleucine + 2-oxoglutarate = (S)-3-methyl-2-oxopentanoate + L-glutamate</text>
        <dbReference type="Rhea" id="RHEA:24801"/>
        <dbReference type="ChEBI" id="CHEBI:16810"/>
        <dbReference type="ChEBI" id="CHEBI:29985"/>
        <dbReference type="ChEBI" id="CHEBI:35146"/>
        <dbReference type="ChEBI" id="CHEBI:58045"/>
        <dbReference type="EC" id="2.6.1.42"/>
    </reaction>
</comment>
<dbReference type="PANTHER" id="PTHR42743">
    <property type="entry name" value="AMINO-ACID AMINOTRANSFERASE"/>
    <property type="match status" value="1"/>
</dbReference>
<dbReference type="InterPro" id="IPR050571">
    <property type="entry name" value="Class-IV_PLP-Dep_Aminotrnsfr"/>
</dbReference>
<evidence type="ECO:0000313" key="10">
    <source>
        <dbReference type="Proteomes" id="UP001220610"/>
    </source>
</evidence>
<gene>
    <name evidence="9" type="ORF">P0Y53_25400</name>
</gene>
<evidence type="ECO:0000256" key="2">
    <source>
        <dbReference type="ARBA" id="ARBA00004931"/>
    </source>
</evidence>
<comment type="pathway">
    <text evidence="2">Amino-acid biosynthesis; L-valine biosynthesis; L-valine from pyruvate: step 4/4.</text>
</comment>
<comment type="pathway">
    <text evidence="1">Amino-acid biosynthesis; L-isoleucine biosynthesis; L-isoleucine from 2-oxobutanoate: step 4/4.</text>
</comment>
<dbReference type="CDD" id="cd00449">
    <property type="entry name" value="PLPDE_IV"/>
    <property type="match status" value="1"/>
</dbReference>
<accession>A0AAJ5WRT8</accession>
<evidence type="ECO:0000256" key="7">
    <source>
        <dbReference type="ARBA" id="ARBA00048798"/>
    </source>
</evidence>
<evidence type="ECO:0000313" key="9">
    <source>
        <dbReference type="EMBL" id="WEK35836.1"/>
    </source>
</evidence>
<dbReference type="InterPro" id="IPR036038">
    <property type="entry name" value="Aminotransferase-like"/>
</dbReference>
<proteinExistence type="inferred from homology"/>
<evidence type="ECO:0000256" key="4">
    <source>
        <dbReference type="ARBA" id="ARBA00009320"/>
    </source>
</evidence>
<comment type="pathway">
    <text evidence="3">Amino-acid biosynthesis; L-leucine biosynthesis; L-leucine from 3-methyl-2-oxobutanoate: step 4/4.</text>
</comment>
<dbReference type="PANTHER" id="PTHR42743:SF11">
    <property type="entry name" value="AMINODEOXYCHORISMATE LYASE"/>
    <property type="match status" value="1"/>
</dbReference>
<dbReference type="EC" id="2.6.1.42" evidence="5"/>
<evidence type="ECO:0000256" key="6">
    <source>
        <dbReference type="ARBA" id="ARBA00048212"/>
    </source>
</evidence>
<dbReference type="SUPFAM" id="SSF56752">
    <property type="entry name" value="D-aminoacid aminotransferase-like PLP-dependent enzymes"/>
    <property type="match status" value="1"/>
</dbReference>
<evidence type="ECO:0000256" key="1">
    <source>
        <dbReference type="ARBA" id="ARBA00004824"/>
    </source>
</evidence>
<name>A0AAJ5WRT8_9BACT</name>